<dbReference type="CDD" id="cd00165">
    <property type="entry name" value="S4"/>
    <property type="match status" value="1"/>
</dbReference>
<dbReference type="PROSITE" id="PS01149">
    <property type="entry name" value="PSI_RSU"/>
    <property type="match status" value="1"/>
</dbReference>
<evidence type="ECO:0000313" key="7">
    <source>
        <dbReference type="Proteomes" id="UP000003806"/>
    </source>
</evidence>
<dbReference type="SUPFAM" id="SSF55174">
    <property type="entry name" value="Alpha-L RNA-binding motif"/>
    <property type="match status" value="1"/>
</dbReference>
<gene>
    <name evidence="6" type="ORF">JonanDRAFT_0997</name>
</gene>
<dbReference type="NCBIfam" id="TIGR00093">
    <property type="entry name" value="pseudouridine synthase"/>
    <property type="match status" value="1"/>
</dbReference>
<evidence type="ECO:0000256" key="1">
    <source>
        <dbReference type="ARBA" id="ARBA00008348"/>
    </source>
</evidence>
<keyword evidence="3" id="KW-0694">RNA-binding</keyword>
<reference evidence="6 7" key="1">
    <citation type="submission" date="2011-11" db="EMBL/GenBank/DDBJ databases">
        <title>The Noncontiguous Finished genome of Jonquetella anthropi DSM 22815.</title>
        <authorList>
            <consortium name="US DOE Joint Genome Institute (JGI-PGF)"/>
            <person name="Lucas S."/>
            <person name="Copeland A."/>
            <person name="Lapidus A."/>
            <person name="Glavina del Rio T."/>
            <person name="Dalin E."/>
            <person name="Tice H."/>
            <person name="Bruce D."/>
            <person name="Goodwin L."/>
            <person name="Pitluck S."/>
            <person name="Peters L."/>
            <person name="Mikhailova N."/>
            <person name="Held B."/>
            <person name="Kyrpides N."/>
            <person name="Mavromatis K."/>
            <person name="Ivanova N."/>
            <person name="Markowitz V."/>
            <person name="Cheng J.-F."/>
            <person name="Hugenholtz P."/>
            <person name="Woyke T."/>
            <person name="Wu D."/>
            <person name="Gronow S."/>
            <person name="Wellnitz S."/>
            <person name="Brambilla E."/>
            <person name="Klenk H.-P."/>
            <person name="Eisen J.A."/>
        </authorList>
    </citation>
    <scope>NUCLEOTIDE SEQUENCE [LARGE SCALE GENOMIC DNA]</scope>
    <source>
        <strain evidence="6 7">DSM 22815</strain>
    </source>
</reference>
<organism evidence="6 7">
    <name type="scientific">Jonquetella anthropi DSM 22815</name>
    <dbReference type="NCBI Taxonomy" id="885272"/>
    <lineage>
        <taxon>Bacteria</taxon>
        <taxon>Thermotogati</taxon>
        <taxon>Synergistota</taxon>
        <taxon>Synergistia</taxon>
        <taxon>Synergistales</taxon>
        <taxon>Dethiosulfovibrionaceae</taxon>
        <taxon>Jonquetella</taxon>
    </lineage>
</organism>
<dbReference type="GO" id="GO:0120159">
    <property type="term" value="F:rRNA pseudouridine synthase activity"/>
    <property type="evidence" value="ECO:0007669"/>
    <property type="project" value="UniProtKB-ARBA"/>
</dbReference>
<dbReference type="Gene3D" id="3.30.70.1560">
    <property type="entry name" value="Alpha-L RNA-binding motif"/>
    <property type="match status" value="1"/>
</dbReference>
<evidence type="ECO:0000256" key="4">
    <source>
        <dbReference type="RuleBase" id="RU003887"/>
    </source>
</evidence>
<dbReference type="AlphaFoldDB" id="H0UL10"/>
<dbReference type="Gene3D" id="3.10.290.10">
    <property type="entry name" value="RNA-binding S4 domain"/>
    <property type="match status" value="1"/>
</dbReference>
<comment type="similarity">
    <text evidence="1 4">Belongs to the pseudouridine synthase RsuA family.</text>
</comment>
<dbReference type="eggNOG" id="COG1187">
    <property type="taxonomic scope" value="Bacteria"/>
</dbReference>
<dbReference type="RefSeq" id="WP_008521440.1">
    <property type="nucleotide sequence ID" value="NZ_CM001376.1"/>
</dbReference>
<dbReference type="InterPro" id="IPR018496">
    <property type="entry name" value="PsdUridine_synth_RsuA/RluB_CS"/>
</dbReference>
<dbReference type="EMBL" id="CM001376">
    <property type="protein sequence ID" value="EHM13369.1"/>
    <property type="molecule type" value="Genomic_DNA"/>
</dbReference>
<evidence type="ECO:0000256" key="2">
    <source>
        <dbReference type="ARBA" id="ARBA00023235"/>
    </source>
</evidence>
<feature type="domain" description="RNA-binding S4" evidence="5">
    <location>
        <begin position="3"/>
        <end position="64"/>
    </location>
</feature>
<dbReference type="Gene3D" id="3.30.70.580">
    <property type="entry name" value="Pseudouridine synthase I, catalytic domain, N-terminal subdomain"/>
    <property type="match status" value="1"/>
</dbReference>
<dbReference type="InterPro" id="IPR000748">
    <property type="entry name" value="PsdUridine_synth_RsuA/RluB/E/F"/>
</dbReference>
<evidence type="ECO:0000256" key="3">
    <source>
        <dbReference type="PROSITE-ProRule" id="PRU00182"/>
    </source>
</evidence>
<dbReference type="SUPFAM" id="SSF55120">
    <property type="entry name" value="Pseudouridine synthase"/>
    <property type="match status" value="1"/>
</dbReference>
<dbReference type="FunFam" id="3.10.290.10:FF:000003">
    <property type="entry name" value="Pseudouridine synthase"/>
    <property type="match status" value="1"/>
</dbReference>
<dbReference type="GO" id="GO:0003723">
    <property type="term" value="F:RNA binding"/>
    <property type="evidence" value="ECO:0007669"/>
    <property type="project" value="UniProtKB-KW"/>
</dbReference>
<keyword evidence="7" id="KW-1185">Reference proteome</keyword>
<dbReference type="OrthoDB" id="9807213at2"/>
<proteinExistence type="inferred from homology"/>
<dbReference type="InterPro" id="IPR020103">
    <property type="entry name" value="PsdUridine_synth_cat_dom_sf"/>
</dbReference>
<protein>
    <recommendedName>
        <fullName evidence="4">Pseudouridine synthase</fullName>
        <ecNumber evidence="4">5.4.99.-</ecNumber>
    </recommendedName>
</protein>
<evidence type="ECO:0000259" key="5">
    <source>
        <dbReference type="SMART" id="SM00363"/>
    </source>
</evidence>
<keyword evidence="2 4" id="KW-0413">Isomerase</keyword>
<dbReference type="PROSITE" id="PS50889">
    <property type="entry name" value="S4"/>
    <property type="match status" value="1"/>
</dbReference>
<dbReference type="InterPro" id="IPR002942">
    <property type="entry name" value="S4_RNA-bd"/>
</dbReference>
<dbReference type="InterPro" id="IPR042092">
    <property type="entry name" value="PsdUridine_s_RsuA/RluB/E/F_cat"/>
</dbReference>
<dbReference type="InterPro" id="IPR036986">
    <property type="entry name" value="S4_RNA-bd_sf"/>
</dbReference>
<dbReference type="SMART" id="SM00363">
    <property type="entry name" value="S4"/>
    <property type="match status" value="1"/>
</dbReference>
<dbReference type="STRING" id="885272.JonanDRAFT_0997"/>
<dbReference type="PANTHER" id="PTHR47683:SF2">
    <property type="entry name" value="RNA-BINDING S4 DOMAIN-CONTAINING PROTEIN"/>
    <property type="match status" value="1"/>
</dbReference>
<dbReference type="EC" id="5.4.99.-" evidence="4"/>
<dbReference type="InterPro" id="IPR050343">
    <property type="entry name" value="RsuA_PseudoU_synthase"/>
</dbReference>
<dbReference type="InterPro" id="IPR020094">
    <property type="entry name" value="TruA/RsuA/RluB/E/F_N"/>
</dbReference>
<name>H0UL10_9BACT</name>
<accession>H0UL10</accession>
<dbReference type="InterPro" id="IPR006145">
    <property type="entry name" value="PsdUridine_synth_RsuA/RluA"/>
</dbReference>
<dbReference type="Proteomes" id="UP000003806">
    <property type="component" value="Chromosome"/>
</dbReference>
<dbReference type="GO" id="GO:0000455">
    <property type="term" value="P:enzyme-directed rRNA pseudouridine synthesis"/>
    <property type="evidence" value="ECO:0007669"/>
    <property type="project" value="UniProtKB-ARBA"/>
</dbReference>
<sequence>MTVRLNKYLASCGVGSRRKVEQLITAGRVTVNGYLVSDLGHQVEDGDAVAVDDVEVHVEAKTYIVIRKPRGYICAVTNPDYPVVLDLLPRSYDRLRLFPVGRLDLQSEGILILTNDGDFANDLIHPSNGVTKTYEVRMNRVLTAADLENLRGGTVFEGRRLVPLSVDLLPDRRPEGQWATFVLGEGVKREIRLMAEGCGMTVEVLFRRAIGRMELRTLKSGEFVEVTLKDLWKMIRQGGRV</sequence>
<dbReference type="Pfam" id="PF01479">
    <property type="entry name" value="S4"/>
    <property type="match status" value="1"/>
</dbReference>
<dbReference type="HOGENOM" id="CLU_024979_1_2_0"/>
<dbReference type="Pfam" id="PF00849">
    <property type="entry name" value="PseudoU_synth_2"/>
    <property type="match status" value="1"/>
</dbReference>
<dbReference type="PANTHER" id="PTHR47683">
    <property type="entry name" value="PSEUDOURIDINE SYNTHASE FAMILY PROTEIN-RELATED"/>
    <property type="match status" value="1"/>
</dbReference>
<evidence type="ECO:0000313" key="6">
    <source>
        <dbReference type="EMBL" id="EHM13369.1"/>
    </source>
</evidence>